<name>A0ABT7XVX1_9VIBR</name>
<reference evidence="3" key="1">
    <citation type="submission" date="2024-05" db="EMBL/GenBank/DDBJ databases">
        <title>Genome Sequences of Four Agar- Degrading Marine Bacteria.</title>
        <authorList>
            <person name="Phillips E.K."/>
            <person name="Shaffer J.C."/>
            <person name="Henson M.W."/>
            <person name="Temperton B."/>
            <person name="Thrash C.J."/>
            <person name="Martin M.O."/>
        </authorList>
    </citation>
    <scope>NUCLEOTIDE SEQUENCE</scope>
    <source>
        <strain evidence="3">EKP203</strain>
    </source>
</reference>
<feature type="domain" description="DUF4124" evidence="2">
    <location>
        <begin position="14"/>
        <end position="57"/>
    </location>
</feature>
<accession>A0ABT7XVX1</accession>
<organism evidence="3 4">
    <name type="scientific">Vibrio agarivorans</name>
    <dbReference type="NCBI Taxonomy" id="153622"/>
    <lineage>
        <taxon>Bacteria</taxon>
        <taxon>Pseudomonadati</taxon>
        <taxon>Pseudomonadota</taxon>
        <taxon>Gammaproteobacteria</taxon>
        <taxon>Vibrionales</taxon>
        <taxon>Vibrionaceae</taxon>
        <taxon>Vibrio</taxon>
    </lineage>
</organism>
<evidence type="ECO:0000256" key="1">
    <source>
        <dbReference type="SAM" id="MobiDB-lite"/>
    </source>
</evidence>
<dbReference type="RefSeq" id="WP_289960251.1">
    <property type="nucleotide sequence ID" value="NZ_JAUEOZ010000001.1"/>
</dbReference>
<evidence type="ECO:0000313" key="4">
    <source>
        <dbReference type="Proteomes" id="UP001169719"/>
    </source>
</evidence>
<feature type="compositionally biased region" description="Polar residues" evidence="1">
    <location>
        <begin position="66"/>
        <end position="79"/>
    </location>
</feature>
<gene>
    <name evidence="3" type="ORF">QWJ08_00605</name>
</gene>
<dbReference type="Pfam" id="PF13511">
    <property type="entry name" value="DUF4124"/>
    <property type="match status" value="1"/>
</dbReference>
<sequence>MRIFLFLFTAVISVCSMADQTVYTWVDAQGVLHFSDTPTDVSAETLSLPSYSVTPPVPVDVPDLSAEQQSEKQGQQTAAGSPVAEPQKKIAPLTIHFLSPTDDQTIRSNRGLITIQSQLNRRLAIDESLQLFMNNKPYGAPTYKPLWELKNIDRGSHEFTVKALKGGKVIASSSSITVHLHRASIK</sequence>
<proteinExistence type="predicted"/>
<evidence type="ECO:0000313" key="3">
    <source>
        <dbReference type="EMBL" id="MDN2479926.1"/>
    </source>
</evidence>
<feature type="region of interest" description="Disordered" evidence="1">
    <location>
        <begin position="65"/>
        <end position="86"/>
    </location>
</feature>
<dbReference type="InterPro" id="IPR025392">
    <property type="entry name" value="DUF4124"/>
</dbReference>
<comment type="caution">
    <text evidence="3">The sequence shown here is derived from an EMBL/GenBank/DDBJ whole genome shotgun (WGS) entry which is preliminary data.</text>
</comment>
<dbReference type="Proteomes" id="UP001169719">
    <property type="component" value="Unassembled WGS sequence"/>
</dbReference>
<dbReference type="EMBL" id="JAUEOZ010000001">
    <property type="protein sequence ID" value="MDN2479926.1"/>
    <property type="molecule type" value="Genomic_DNA"/>
</dbReference>
<evidence type="ECO:0000259" key="2">
    <source>
        <dbReference type="Pfam" id="PF13511"/>
    </source>
</evidence>
<keyword evidence="4" id="KW-1185">Reference proteome</keyword>
<protein>
    <submittedName>
        <fullName evidence="3">DUF4124 domain-containing protein</fullName>
    </submittedName>
</protein>